<dbReference type="InterPro" id="IPR050833">
    <property type="entry name" value="Poly_Biosynth_Transport"/>
</dbReference>
<accession>A0A5C6VV55</accession>
<evidence type="ECO:0000313" key="8">
    <source>
        <dbReference type="Proteomes" id="UP000321776"/>
    </source>
</evidence>
<keyword evidence="5 6" id="KW-0472">Membrane</keyword>
<gene>
    <name evidence="7" type="ORF">FRZ40_15280</name>
</gene>
<feature type="transmembrane region" description="Helical" evidence="6">
    <location>
        <begin position="7"/>
        <end position="29"/>
    </location>
</feature>
<dbReference type="Pfam" id="PF01943">
    <property type="entry name" value="Polysacc_synt"/>
    <property type="match status" value="1"/>
</dbReference>
<dbReference type="PANTHER" id="PTHR30250">
    <property type="entry name" value="PST FAMILY PREDICTED COLANIC ACID TRANSPORTER"/>
    <property type="match status" value="1"/>
</dbReference>
<feature type="transmembrane region" description="Helical" evidence="6">
    <location>
        <begin position="223"/>
        <end position="241"/>
    </location>
</feature>
<feature type="transmembrane region" description="Helical" evidence="6">
    <location>
        <begin position="373"/>
        <end position="393"/>
    </location>
</feature>
<keyword evidence="3 6" id="KW-0812">Transmembrane</keyword>
<dbReference type="Proteomes" id="UP000321776">
    <property type="component" value="Unassembled WGS sequence"/>
</dbReference>
<comment type="caution">
    <text evidence="7">The sequence shown here is derived from an EMBL/GenBank/DDBJ whole genome shotgun (WGS) entry which is preliminary data.</text>
</comment>
<evidence type="ECO:0000313" key="7">
    <source>
        <dbReference type="EMBL" id="TXC88840.1"/>
    </source>
</evidence>
<keyword evidence="2" id="KW-1003">Cell membrane</keyword>
<feature type="transmembrane region" description="Helical" evidence="6">
    <location>
        <begin position="41"/>
        <end position="62"/>
    </location>
</feature>
<protein>
    <submittedName>
        <fullName evidence="7">Flippase</fullName>
    </submittedName>
</protein>
<feature type="transmembrane region" description="Helical" evidence="6">
    <location>
        <begin position="157"/>
        <end position="175"/>
    </location>
</feature>
<feature type="transmembrane region" description="Helical" evidence="6">
    <location>
        <begin position="338"/>
        <end position="361"/>
    </location>
</feature>
<dbReference type="CDD" id="cd13128">
    <property type="entry name" value="MATE_Wzx_like"/>
    <property type="match status" value="1"/>
</dbReference>
<dbReference type="AlphaFoldDB" id="A0A5C6VV55"/>
<dbReference type="PANTHER" id="PTHR30250:SF26">
    <property type="entry name" value="PSMA PROTEIN"/>
    <property type="match status" value="1"/>
</dbReference>
<organism evidence="7 8">
    <name type="scientific">Paraburkholderia azotifigens</name>
    <dbReference type="NCBI Taxonomy" id="2057004"/>
    <lineage>
        <taxon>Bacteria</taxon>
        <taxon>Pseudomonadati</taxon>
        <taxon>Pseudomonadota</taxon>
        <taxon>Betaproteobacteria</taxon>
        <taxon>Burkholderiales</taxon>
        <taxon>Burkholderiaceae</taxon>
        <taxon>Paraburkholderia</taxon>
    </lineage>
</organism>
<evidence type="ECO:0000256" key="2">
    <source>
        <dbReference type="ARBA" id="ARBA00022475"/>
    </source>
</evidence>
<evidence type="ECO:0000256" key="5">
    <source>
        <dbReference type="ARBA" id="ARBA00023136"/>
    </source>
</evidence>
<comment type="subcellular location">
    <subcellularLocation>
        <location evidence="1">Cell membrane</location>
        <topology evidence="1">Multi-pass membrane protein</topology>
    </subcellularLocation>
</comment>
<feature type="transmembrane region" description="Helical" evidence="6">
    <location>
        <begin position="399"/>
        <end position="421"/>
    </location>
</feature>
<dbReference type="EMBL" id="VOQS01000001">
    <property type="protein sequence ID" value="TXC88840.1"/>
    <property type="molecule type" value="Genomic_DNA"/>
</dbReference>
<feature type="transmembrane region" description="Helical" evidence="6">
    <location>
        <begin position="181"/>
        <end position="202"/>
    </location>
</feature>
<keyword evidence="4 6" id="KW-1133">Transmembrane helix</keyword>
<evidence type="ECO:0000256" key="3">
    <source>
        <dbReference type="ARBA" id="ARBA00022692"/>
    </source>
</evidence>
<feature type="transmembrane region" description="Helical" evidence="6">
    <location>
        <begin position="83"/>
        <end position="105"/>
    </location>
</feature>
<name>A0A5C6VV55_9BURK</name>
<proteinExistence type="predicted"/>
<sequence>MSLKRNTLWNLAGTGLPLLLGAVTIPFLIHRVGIEPFGVLTLIWALIGYFSLFDFGLGRALTQQVAAVRSAGTHVQLPSLVKTGLGFTAVTGVLGGLILACLASPMASHWLKISAALQPSTMASLLVAAVGIPLTTVTTGLRGILEAYEDFGAVNMLRIGLGAANFGLPALSVLLLGNSLVWMVCSLIFARVVVLLAHAWVVHLRLPEGWLTAPFSRENMRRLLSFGAWMTVSNIISPLMVTADRFVISAVLGAGVVAYYTVPFEALIRVLVIPGALTAALFPRLTATLTTDRPTARRLYSDSLKLMLRVLLPVCLAISAGSKFGLRLWLGEGFASHAWVTVSILAIGLLFNGIAQVPFAAVQATGHARPTAILHMTELVIYVPVLMVLLKLWGVAGAAMAWSIRVLIDLIALMVVARVFLRSDD</sequence>
<dbReference type="RefSeq" id="WP_147234578.1">
    <property type="nucleotide sequence ID" value="NZ_VOQS01000001.1"/>
</dbReference>
<feature type="transmembrane region" description="Helical" evidence="6">
    <location>
        <begin position="306"/>
        <end position="326"/>
    </location>
</feature>
<evidence type="ECO:0000256" key="1">
    <source>
        <dbReference type="ARBA" id="ARBA00004651"/>
    </source>
</evidence>
<evidence type="ECO:0000256" key="6">
    <source>
        <dbReference type="SAM" id="Phobius"/>
    </source>
</evidence>
<feature type="transmembrane region" description="Helical" evidence="6">
    <location>
        <begin position="125"/>
        <end position="145"/>
    </location>
</feature>
<dbReference type="GO" id="GO:0005886">
    <property type="term" value="C:plasma membrane"/>
    <property type="evidence" value="ECO:0007669"/>
    <property type="project" value="UniProtKB-SubCell"/>
</dbReference>
<evidence type="ECO:0000256" key="4">
    <source>
        <dbReference type="ARBA" id="ARBA00022989"/>
    </source>
</evidence>
<reference evidence="7 8" key="1">
    <citation type="journal article" date="2018" name="Int. J. Syst. Evol. Microbiol.">
        <title>Paraburkholderia azotifigens sp. nov., a nitrogen-fixing bacterium isolated from paddy soil.</title>
        <authorList>
            <person name="Choi G.M."/>
            <person name="Im W.T."/>
        </authorList>
    </citation>
    <scope>NUCLEOTIDE SEQUENCE [LARGE SCALE GENOMIC DNA]</scope>
    <source>
        <strain evidence="7 8">NF 2-5-3</strain>
    </source>
</reference>
<dbReference type="InterPro" id="IPR002797">
    <property type="entry name" value="Polysacc_synth"/>
</dbReference>